<evidence type="ECO:0000313" key="1">
    <source>
        <dbReference type="EMBL" id="GAG17329.1"/>
    </source>
</evidence>
<dbReference type="EMBL" id="BARS01032684">
    <property type="protein sequence ID" value="GAG17329.1"/>
    <property type="molecule type" value="Genomic_DNA"/>
</dbReference>
<sequence length="166" mass="18101">VFGEASEKYTGVGRWVLPDHIDSTGKPVVLVAEQQFPPELVDRVGLFGEMMTTRYKALGVAAVVTNGPMRDIDAIKPLDVQYFCTGTTPGHGDMMVKAVGVPVAVGGMTVMPGDMVHMDLHGAVKFPAEYREEVLIRARKLLEDEAGSAAFFNDPEFSLEKWKKSS</sequence>
<evidence type="ECO:0008006" key="2">
    <source>
        <dbReference type="Google" id="ProtNLM"/>
    </source>
</evidence>
<dbReference type="Pfam" id="PF03737">
    <property type="entry name" value="RraA-like"/>
    <property type="match status" value="1"/>
</dbReference>
<protein>
    <recommendedName>
        <fullName evidence="2">RraA family protein</fullName>
    </recommendedName>
</protein>
<dbReference type="InterPro" id="IPR005493">
    <property type="entry name" value="RraA/RraA-like"/>
</dbReference>
<dbReference type="AlphaFoldDB" id="X0VGA5"/>
<feature type="non-terminal residue" evidence="1">
    <location>
        <position position="1"/>
    </location>
</feature>
<reference evidence="1" key="1">
    <citation type="journal article" date="2014" name="Front. Microbiol.">
        <title>High frequency of phylogenetically diverse reductive dehalogenase-homologous genes in deep subseafloor sedimentary metagenomes.</title>
        <authorList>
            <person name="Kawai M."/>
            <person name="Futagami T."/>
            <person name="Toyoda A."/>
            <person name="Takaki Y."/>
            <person name="Nishi S."/>
            <person name="Hori S."/>
            <person name="Arai W."/>
            <person name="Tsubouchi T."/>
            <person name="Morono Y."/>
            <person name="Uchiyama I."/>
            <person name="Ito T."/>
            <person name="Fujiyama A."/>
            <person name="Inagaki F."/>
            <person name="Takami H."/>
        </authorList>
    </citation>
    <scope>NUCLEOTIDE SEQUENCE</scope>
    <source>
        <strain evidence="1">Expedition CK06-06</strain>
    </source>
</reference>
<dbReference type="PANTHER" id="PTHR33254">
    <property type="entry name" value="4-HYDROXY-4-METHYL-2-OXOGLUTARATE ALDOLASE 3-RELATED"/>
    <property type="match status" value="1"/>
</dbReference>
<proteinExistence type="predicted"/>
<dbReference type="InterPro" id="IPR036704">
    <property type="entry name" value="RraA/RraA-like_sf"/>
</dbReference>
<dbReference type="Gene3D" id="3.50.30.40">
    <property type="entry name" value="Ribonuclease E inhibitor RraA/RraA-like"/>
    <property type="match status" value="1"/>
</dbReference>
<accession>X0VGA5</accession>
<name>X0VGA5_9ZZZZ</name>
<gene>
    <name evidence="1" type="ORF">S01H1_50714</name>
</gene>
<organism evidence="1">
    <name type="scientific">marine sediment metagenome</name>
    <dbReference type="NCBI Taxonomy" id="412755"/>
    <lineage>
        <taxon>unclassified sequences</taxon>
        <taxon>metagenomes</taxon>
        <taxon>ecological metagenomes</taxon>
    </lineage>
</organism>
<dbReference type="CDD" id="cd16841">
    <property type="entry name" value="RraA_family"/>
    <property type="match status" value="1"/>
</dbReference>
<dbReference type="PANTHER" id="PTHR33254:SF4">
    <property type="entry name" value="4-HYDROXY-4-METHYL-2-OXOGLUTARATE ALDOLASE 3-RELATED"/>
    <property type="match status" value="1"/>
</dbReference>
<dbReference type="SUPFAM" id="SSF89562">
    <property type="entry name" value="RraA-like"/>
    <property type="match status" value="1"/>
</dbReference>
<comment type="caution">
    <text evidence="1">The sequence shown here is derived from an EMBL/GenBank/DDBJ whole genome shotgun (WGS) entry which is preliminary data.</text>
</comment>